<evidence type="ECO:0000256" key="11">
    <source>
        <dbReference type="ARBA" id="ARBA00047836"/>
    </source>
</evidence>
<evidence type="ECO:0000313" key="17">
    <source>
        <dbReference type="Proteomes" id="UP000585721"/>
    </source>
</evidence>
<comment type="function">
    <text evidence="1 12">Catalyzes the condensation of (S)-aspartate-beta-semialdehyde [(S)-ASA] and pyruvate to 4-hydroxy-tetrahydrodipicolinate (HTPA).</text>
</comment>
<dbReference type="PANTHER" id="PTHR12128:SF66">
    <property type="entry name" value="4-HYDROXY-2-OXOGLUTARATE ALDOLASE, MITOCHONDRIAL"/>
    <property type="match status" value="1"/>
</dbReference>
<comment type="subcellular location">
    <subcellularLocation>
        <location evidence="12">Cytoplasm</location>
    </subcellularLocation>
</comment>
<evidence type="ECO:0000256" key="13">
    <source>
        <dbReference type="PIRNR" id="PIRNR001365"/>
    </source>
</evidence>
<dbReference type="PIRSF" id="PIRSF001365">
    <property type="entry name" value="DHDPS"/>
    <property type="match status" value="1"/>
</dbReference>
<comment type="pathway">
    <text evidence="2 12">Amino-acid biosynthesis; L-lysine biosynthesis via DAP pathway; (S)-tetrahydrodipicolinate from L-aspartate: step 3/4.</text>
</comment>
<evidence type="ECO:0000256" key="2">
    <source>
        <dbReference type="ARBA" id="ARBA00005120"/>
    </source>
</evidence>
<dbReference type="RefSeq" id="WP_188025983.1">
    <property type="nucleotide sequence ID" value="NZ_JACHGR010000003.1"/>
</dbReference>
<keyword evidence="17" id="KW-1185">Reference proteome</keyword>
<evidence type="ECO:0000256" key="4">
    <source>
        <dbReference type="ARBA" id="ARBA00012086"/>
    </source>
</evidence>
<evidence type="ECO:0000256" key="8">
    <source>
        <dbReference type="ARBA" id="ARBA00023154"/>
    </source>
</evidence>
<evidence type="ECO:0000256" key="14">
    <source>
        <dbReference type="PIRSR" id="PIRSR001365-1"/>
    </source>
</evidence>
<keyword evidence="8 12" id="KW-0457">Lysine biosynthesis</keyword>
<keyword evidence="10 12" id="KW-0704">Schiff base</keyword>
<gene>
    <name evidence="12" type="primary">dapA</name>
    <name evidence="16" type="ORF">HNR75_001093</name>
</gene>
<evidence type="ECO:0000256" key="6">
    <source>
        <dbReference type="ARBA" id="ARBA00022605"/>
    </source>
</evidence>
<dbReference type="AlphaFoldDB" id="A0A841GJ30"/>
<feature type="binding site" evidence="12 15">
    <location>
        <position position="202"/>
    </location>
    <ligand>
        <name>pyruvate</name>
        <dbReference type="ChEBI" id="CHEBI:15361"/>
    </ligand>
</feature>
<dbReference type="PROSITE" id="PS00665">
    <property type="entry name" value="DHDPS_1"/>
    <property type="match status" value="1"/>
</dbReference>
<keyword evidence="6 12" id="KW-0028">Amino-acid biosynthesis</keyword>
<dbReference type="SMART" id="SM01130">
    <property type="entry name" value="DHDPS"/>
    <property type="match status" value="1"/>
</dbReference>
<evidence type="ECO:0000256" key="15">
    <source>
        <dbReference type="PIRSR" id="PIRSR001365-2"/>
    </source>
</evidence>
<accession>A0A841GJ30</accession>
<feature type="active site" description="Proton donor/acceptor" evidence="12 14">
    <location>
        <position position="132"/>
    </location>
</feature>
<dbReference type="PANTHER" id="PTHR12128">
    <property type="entry name" value="DIHYDRODIPICOLINATE SYNTHASE"/>
    <property type="match status" value="1"/>
</dbReference>
<feature type="active site" description="Schiff-base intermediate with substrate" evidence="12 14">
    <location>
        <position position="160"/>
    </location>
</feature>
<dbReference type="Gene3D" id="3.20.20.70">
    <property type="entry name" value="Aldolase class I"/>
    <property type="match status" value="1"/>
</dbReference>
<dbReference type="GO" id="GO:0019877">
    <property type="term" value="P:diaminopimelate biosynthetic process"/>
    <property type="evidence" value="ECO:0007669"/>
    <property type="project" value="UniProtKB-UniRule"/>
</dbReference>
<keyword evidence="7 12" id="KW-0220">Diaminopimelate biosynthesis</keyword>
<dbReference type="PRINTS" id="PR00146">
    <property type="entry name" value="DHPICSNTHASE"/>
</dbReference>
<dbReference type="InterPro" id="IPR013785">
    <property type="entry name" value="Aldolase_TIM"/>
</dbReference>
<sequence length="290" mass="31450">MIHGSIVALITPFRDGQLDETALRHMVDWHIEQGTHGIVPVGTTGESPTLTHDEHCRVIEIVVQQAAGRVPVIAGAGSNNPIEAIEYSKVAERAGADATLHVAGYYNRPNQEGLYQHFKLLHDQTAIPVILYNIPARAIVDIQPATMARLAELPRIIGVKDATGDLARPWAERQLIKKPFIWLSGEDATAVAYNISGGTGCISVTANVAPKLVAEVQNLTAAGKWEEARDLQDKLIPLHQAMFAEPSPAGAKYAASLLGLCTEECRLPIMPLSDATKQRIRQVMEQLGLI</sequence>
<dbReference type="HAMAP" id="MF_00418">
    <property type="entry name" value="DapA"/>
    <property type="match status" value="1"/>
</dbReference>
<comment type="caution">
    <text evidence="12">Was originally thought to be a dihydrodipicolinate synthase (DHDPS), catalyzing the condensation of (S)-aspartate-beta-semialdehyde [(S)-ASA] and pyruvate to dihydrodipicolinate (DHDP). However, it was shown in E.coli that the product of the enzymatic reaction is not dihydrodipicolinate but in fact (4S)-4-hydroxy-2,3,4,5-tetrahydro-(2S)-dipicolinic acid (HTPA), and that the consecutive dehydration reaction leading to DHDP is not spontaneous but catalyzed by DapB.</text>
</comment>
<dbReference type="SUPFAM" id="SSF51569">
    <property type="entry name" value="Aldolase"/>
    <property type="match status" value="1"/>
</dbReference>
<keyword evidence="5 12" id="KW-0963">Cytoplasm</keyword>
<feature type="binding site" evidence="12 15">
    <location>
        <position position="44"/>
    </location>
    <ligand>
        <name>pyruvate</name>
        <dbReference type="ChEBI" id="CHEBI:15361"/>
    </ligand>
</feature>
<proteinExistence type="inferred from homology"/>
<evidence type="ECO:0000256" key="5">
    <source>
        <dbReference type="ARBA" id="ARBA00022490"/>
    </source>
</evidence>
<dbReference type="CDD" id="cd00950">
    <property type="entry name" value="DHDPS"/>
    <property type="match status" value="1"/>
</dbReference>
<dbReference type="UniPathway" id="UPA00034">
    <property type="reaction ID" value="UER00017"/>
</dbReference>
<dbReference type="EMBL" id="JACHGR010000003">
    <property type="protein sequence ID" value="MBB6055211.1"/>
    <property type="molecule type" value="Genomic_DNA"/>
</dbReference>
<dbReference type="Proteomes" id="UP000585721">
    <property type="component" value="Unassembled WGS sequence"/>
</dbReference>
<reference evidence="16 17" key="1">
    <citation type="submission" date="2020-08" db="EMBL/GenBank/DDBJ databases">
        <title>Genomic Encyclopedia of Type Strains, Phase IV (KMG-IV): sequencing the most valuable type-strain genomes for metagenomic binning, comparative biology and taxonomic classification.</title>
        <authorList>
            <person name="Goeker M."/>
        </authorList>
    </citation>
    <scope>NUCLEOTIDE SEQUENCE [LARGE SCALE GENOMIC DNA]</scope>
    <source>
        <strain evidence="16 17">DSM 22975</strain>
    </source>
</reference>
<dbReference type="InterPro" id="IPR020625">
    <property type="entry name" value="Schiff_base-form_aldolases_AS"/>
</dbReference>
<dbReference type="GO" id="GO:0005829">
    <property type="term" value="C:cytosol"/>
    <property type="evidence" value="ECO:0007669"/>
    <property type="project" value="TreeGrafter"/>
</dbReference>
<evidence type="ECO:0000256" key="7">
    <source>
        <dbReference type="ARBA" id="ARBA00022915"/>
    </source>
</evidence>
<dbReference type="GO" id="GO:0009089">
    <property type="term" value="P:lysine biosynthetic process via diaminopimelate"/>
    <property type="evidence" value="ECO:0007669"/>
    <property type="project" value="UniProtKB-UniRule"/>
</dbReference>
<comment type="subunit">
    <text evidence="12">Homotetramer; dimer of dimers.</text>
</comment>
<dbReference type="PROSITE" id="PS00666">
    <property type="entry name" value="DHDPS_2"/>
    <property type="match status" value="1"/>
</dbReference>
<evidence type="ECO:0000256" key="9">
    <source>
        <dbReference type="ARBA" id="ARBA00023239"/>
    </source>
</evidence>
<evidence type="ECO:0000313" key="16">
    <source>
        <dbReference type="EMBL" id="MBB6055211.1"/>
    </source>
</evidence>
<name>A0A841GJ30_9GAMM</name>
<evidence type="ECO:0000256" key="10">
    <source>
        <dbReference type="ARBA" id="ARBA00023270"/>
    </source>
</evidence>
<evidence type="ECO:0000256" key="12">
    <source>
        <dbReference type="HAMAP-Rule" id="MF_00418"/>
    </source>
</evidence>
<dbReference type="Pfam" id="PF00701">
    <property type="entry name" value="DHDPS"/>
    <property type="match status" value="1"/>
</dbReference>
<dbReference type="InterPro" id="IPR005263">
    <property type="entry name" value="DapA"/>
</dbReference>
<evidence type="ECO:0000256" key="1">
    <source>
        <dbReference type="ARBA" id="ARBA00003294"/>
    </source>
</evidence>
<organism evidence="16 17">
    <name type="scientific">Tolumonas osonensis</name>
    <dbReference type="NCBI Taxonomy" id="675874"/>
    <lineage>
        <taxon>Bacteria</taxon>
        <taxon>Pseudomonadati</taxon>
        <taxon>Pseudomonadota</taxon>
        <taxon>Gammaproteobacteria</taxon>
        <taxon>Aeromonadales</taxon>
        <taxon>Aeromonadaceae</taxon>
        <taxon>Tolumonas</taxon>
    </lineage>
</organism>
<dbReference type="EC" id="4.3.3.7" evidence="4 12"/>
<comment type="caution">
    <text evidence="16">The sequence shown here is derived from an EMBL/GenBank/DDBJ whole genome shotgun (WGS) entry which is preliminary data.</text>
</comment>
<evidence type="ECO:0000256" key="3">
    <source>
        <dbReference type="ARBA" id="ARBA00007592"/>
    </source>
</evidence>
<protein>
    <recommendedName>
        <fullName evidence="4 12">4-hydroxy-tetrahydrodipicolinate synthase</fullName>
        <shortName evidence="12">HTPA synthase</shortName>
        <ecNumber evidence="4 12">4.3.3.7</ecNumber>
    </recommendedName>
</protein>
<dbReference type="InterPro" id="IPR002220">
    <property type="entry name" value="DapA-like"/>
</dbReference>
<comment type="catalytic activity">
    <reaction evidence="11 12">
        <text>L-aspartate 4-semialdehyde + pyruvate = (2S,4S)-4-hydroxy-2,3,4,5-tetrahydrodipicolinate + H2O + H(+)</text>
        <dbReference type="Rhea" id="RHEA:34171"/>
        <dbReference type="ChEBI" id="CHEBI:15361"/>
        <dbReference type="ChEBI" id="CHEBI:15377"/>
        <dbReference type="ChEBI" id="CHEBI:15378"/>
        <dbReference type="ChEBI" id="CHEBI:67139"/>
        <dbReference type="ChEBI" id="CHEBI:537519"/>
        <dbReference type="EC" id="4.3.3.7"/>
    </reaction>
</comment>
<dbReference type="NCBIfam" id="TIGR00674">
    <property type="entry name" value="dapA"/>
    <property type="match status" value="1"/>
</dbReference>
<comment type="similarity">
    <text evidence="3 12 13">Belongs to the DapA family.</text>
</comment>
<feature type="site" description="Part of a proton relay during catalysis" evidence="12">
    <location>
        <position position="106"/>
    </location>
</feature>
<dbReference type="InterPro" id="IPR020624">
    <property type="entry name" value="Schiff_base-form_aldolases_CS"/>
</dbReference>
<keyword evidence="9 12" id="KW-0456">Lyase</keyword>
<feature type="site" description="Part of a proton relay during catalysis" evidence="12">
    <location>
        <position position="43"/>
    </location>
</feature>
<dbReference type="GO" id="GO:0008840">
    <property type="term" value="F:4-hydroxy-tetrahydrodipicolinate synthase activity"/>
    <property type="evidence" value="ECO:0007669"/>
    <property type="project" value="UniProtKB-UniRule"/>
</dbReference>